<feature type="chain" id="PRO_5046282150" description="Secretion system C-terminal sorting domain-containing protein" evidence="1">
    <location>
        <begin position="22"/>
        <end position="130"/>
    </location>
</feature>
<proteinExistence type="predicted"/>
<comment type="caution">
    <text evidence="2">The sequence shown here is derived from an EMBL/GenBank/DDBJ whole genome shotgun (WGS) entry which is preliminary data.</text>
</comment>
<gene>
    <name evidence="2" type="ORF">ACFQ21_06205</name>
</gene>
<evidence type="ECO:0008006" key="4">
    <source>
        <dbReference type="Google" id="ProtNLM"/>
    </source>
</evidence>
<dbReference type="EMBL" id="JBHTKA010000001">
    <property type="protein sequence ID" value="MFD0998890.1"/>
    <property type="molecule type" value="Genomic_DNA"/>
</dbReference>
<dbReference type="RefSeq" id="WP_377576345.1">
    <property type="nucleotide sequence ID" value="NZ_JBHTKA010000001.1"/>
</dbReference>
<sequence length="130" mass="13935">MKTYSAIVLIAALAIVKPFQASSHTLEVTEHAQSKPAPGKITIISNNLSGDSVSVADANRYSVILTKHEDGNLDLNLDQIDVNNASGKSMNDKVIIHILSMSKFEIDLSALPAGVYQIKTKTGSVTVEKK</sequence>
<evidence type="ECO:0000313" key="2">
    <source>
        <dbReference type="EMBL" id="MFD0998890.1"/>
    </source>
</evidence>
<protein>
    <recommendedName>
        <fullName evidence="4">Secretion system C-terminal sorting domain-containing protein</fullName>
    </recommendedName>
</protein>
<accession>A0ABW3JY48</accession>
<keyword evidence="3" id="KW-1185">Reference proteome</keyword>
<keyword evidence="1" id="KW-0732">Signal</keyword>
<evidence type="ECO:0000313" key="3">
    <source>
        <dbReference type="Proteomes" id="UP001597112"/>
    </source>
</evidence>
<dbReference type="Proteomes" id="UP001597112">
    <property type="component" value="Unassembled WGS sequence"/>
</dbReference>
<reference evidence="3" key="1">
    <citation type="journal article" date="2019" name="Int. J. Syst. Evol. Microbiol.">
        <title>The Global Catalogue of Microorganisms (GCM) 10K type strain sequencing project: providing services to taxonomists for standard genome sequencing and annotation.</title>
        <authorList>
            <consortium name="The Broad Institute Genomics Platform"/>
            <consortium name="The Broad Institute Genome Sequencing Center for Infectious Disease"/>
            <person name="Wu L."/>
            <person name="Ma J."/>
        </authorList>
    </citation>
    <scope>NUCLEOTIDE SEQUENCE [LARGE SCALE GENOMIC DNA]</scope>
    <source>
        <strain evidence="3">CCUG 58938</strain>
    </source>
</reference>
<evidence type="ECO:0000256" key="1">
    <source>
        <dbReference type="SAM" id="SignalP"/>
    </source>
</evidence>
<name>A0ABW3JY48_9BACT</name>
<feature type="signal peptide" evidence="1">
    <location>
        <begin position="1"/>
        <end position="21"/>
    </location>
</feature>
<organism evidence="2 3">
    <name type="scientific">Ohtaekwangia kribbensis</name>
    <dbReference type="NCBI Taxonomy" id="688913"/>
    <lineage>
        <taxon>Bacteria</taxon>
        <taxon>Pseudomonadati</taxon>
        <taxon>Bacteroidota</taxon>
        <taxon>Cytophagia</taxon>
        <taxon>Cytophagales</taxon>
        <taxon>Fulvivirgaceae</taxon>
        <taxon>Ohtaekwangia</taxon>
    </lineage>
</organism>